<evidence type="ECO:0000313" key="11">
    <source>
        <dbReference type="EMBL" id="TVY99005.1"/>
    </source>
</evidence>
<feature type="domain" description="RNA polymerase sigma factor 70 region 4 type 2" evidence="9">
    <location>
        <begin position="185"/>
        <end position="237"/>
    </location>
</feature>
<evidence type="ECO:0000259" key="9">
    <source>
        <dbReference type="Pfam" id="PF08281"/>
    </source>
</evidence>
<dbReference type="PANTHER" id="PTHR43133:SF65">
    <property type="entry name" value="ECF RNA POLYMERASE SIGMA FACTOR SIGG"/>
    <property type="match status" value="1"/>
</dbReference>
<dbReference type="SUPFAM" id="SSF88659">
    <property type="entry name" value="Sigma3 and sigma4 domains of RNA polymerase sigma factors"/>
    <property type="match status" value="1"/>
</dbReference>
<dbReference type="OrthoDB" id="3500555at2"/>
<dbReference type="SUPFAM" id="SSF54427">
    <property type="entry name" value="NTF2-like"/>
    <property type="match status" value="1"/>
</dbReference>
<dbReference type="Gene3D" id="1.10.10.10">
    <property type="entry name" value="Winged helix-like DNA-binding domain superfamily/Winged helix DNA-binding domain"/>
    <property type="match status" value="1"/>
</dbReference>
<name>A0A6P2BLS2_9ACTN</name>
<feature type="domain" description="SnoaL-like" evidence="10">
    <location>
        <begin position="262"/>
        <end position="370"/>
    </location>
</feature>
<dbReference type="InterPro" id="IPR014284">
    <property type="entry name" value="RNA_pol_sigma-70_dom"/>
</dbReference>
<dbReference type="InterPro" id="IPR037401">
    <property type="entry name" value="SnoaL-like"/>
</dbReference>
<dbReference type="InterPro" id="IPR013325">
    <property type="entry name" value="RNA_pol_sigma_r2"/>
</dbReference>
<dbReference type="Pfam" id="PF04542">
    <property type="entry name" value="Sigma70_r2"/>
    <property type="match status" value="1"/>
</dbReference>
<evidence type="ECO:0000259" key="10">
    <source>
        <dbReference type="Pfam" id="PF12680"/>
    </source>
</evidence>
<evidence type="ECO:0000256" key="7">
    <source>
        <dbReference type="RuleBase" id="RU000716"/>
    </source>
</evidence>
<dbReference type="CDD" id="cd06171">
    <property type="entry name" value="Sigma70_r4"/>
    <property type="match status" value="1"/>
</dbReference>
<dbReference type="InterPro" id="IPR032710">
    <property type="entry name" value="NTF2-like_dom_sf"/>
</dbReference>
<dbReference type="InterPro" id="IPR039425">
    <property type="entry name" value="RNA_pol_sigma-70-like"/>
</dbReference>
<dbReference type="GO" id="GO:0016987">
    <property type="term" value="F:sigma factor activity"/>
    <property type="evidence" value="ECO:0007669"/>
    <property type="project" value="UniProtKB-KW"/>
</dbReference>
<dbReference type="InterPro" id="IPR036388">
    <property type="entry name" value="WH-like_DNA-bd_sf"/>
</dbReference>
<accession>A0A6P2BLS2</accession>
<keyword evidence="5 7" id="KW-0238">DNA-binding</keyword>
<gene>
    <name evidence="11" type="ORF">EAS64_42380</name>
</gene>
<reference evidence="11 12" key="1">
    <citation type="submission" date="2018-11" db="EMBL/GenBank/DDBJ databases">
        <title>Trebonia kvetii gen.nov., sp.nov., a novel acidophilic actinobacterium, and proposal of the new actinobacterial family Treboniaceae fam. nov.</title>
        <authorList>
            <person name="Rapoport D."/>
            <person name="Sagova-Mareckova M."/>
            <person name="Sedlacek I."/>
            <person name="Provaznik J."/>
            <person name="Kralova S."/>
            <person name="Pavlinic D."/>
            <person name="Benes V."/>
            <person name="Kopecky J."/>
        </authorList>
    </citation>
    <scope>NUCLEOTIDE SEQUENCE [LARGE SCALE GENOMIC DNA]</scope>
    <source>
        <strain evidence="11 12">15Tr583</strain>
    </source>
</reference>
<dbReference type="Pfam" id="PF08281">
    <property type="entry name" value="Sigma70_r4_2"/>
    <property type="match status" value="1"/>
</dbReference>
<dbReference type="InterPro" id="IPR014305">
    <property type="entry name" value="RNA_pol_sigma-G_actinobac"/>
</dbReference>
<keyword evidence="6 7" id="KW-0804">Transcription</keyword>
<comment type="caution">
    <text evidence="11">The sequence shown here is derived from an EMBL/GenBank/DDBJ whole genome shotgun (WGS) entry which is preliminary data.</text>
</comment>
<protein>
    <recommendedName>
        <fullName evidence="7">RNA polymerase sigma factor</fullName>
    </recommendedName>
</protein>
<evidence type="ECO:0000256" key="2">
    <source>
        <dbReference type="ARBA" id="ARBA00011344"/>
    </source>
</evidence>
<evidence type="ECO:0000256" key="6">
    <source>
        <dbReference type="ARBA" id="ARBA00023163"/>
    </source>
</evidence>
<comment type="similarity">
    <text evidence="1 7">Belongs to the sigma-70 factor family. ECF subfamily.</text>
</comment>
<evidence type="ECO:0000259" key="8">
    <source>
        <dbReference type="Pfam" id="PF04542"/>
    </source>
</evidence>
<dbReference type="InterPro" id="IPR000838">
    <property type="entry name" value="RNA_pol_sigma70_ECF_CS"/>
</dbReference>
<comment type="subunit">
    <text evidence="2">Interacts transiently with the RNA polymerase catalytic core formed by RpoA, RpoB, RpoC and RpoZ (2 alpha, 1 beta, 1 beta' and 1 omega subunit) to form the RNA polymerase holoenzyme that can initiate transcription.</text>
</comment>
<dbReference type="NCBIfam" id="NF006089">
    <property type="entry name" value="PRK08241.1"/>
    <property type="match status" value="1"/>
</dbReference>
<evidence type="ECO:0000256" key="1">
    <source>
        <dbReference type="ARBA" id="ARBA00010641"/>
    </source>
</evidence>
<dbReference type="Pfam" id="PF12680">
    <property type="entry name" value="SnoaL_2"/>
    <property type="match status" value="1"/>
</dbReference>
<evidence type="ECO:0000256" key="5">
    <source>
        <dbReference type="ARBA" id="ARBA00023125"/>
    </source>
</evidence>
<evidence type="ECO:0000256" key="4">
    <source>
        <dbReference type="ARBA" id="ARBA00023082"/>
    </source>
</evidence>
<keyword evidence="12" id="KW-1185">Reference proteome</keyword>
<dbReference type="GO" id="GO:0006950">
    <property type="term" value="P:response to stress"/>
    <property type="evidence" value="ECO:0007669"/>
    <property type="project" value="UniProtKB-ARBA"/>
</dbReference>
<dbReference type="InterPro" id="IPR013249">
    <property type="entry name" value="RNA_pol_sigma70_r4_t2"/>
</dbReference>
<proteinExistence type="inferred from homology"/>
<dbReference type="EMBL" id="RPFW01000015">
    <property type="protein sequence ID" value="TVY99005.1"/>
    <property type="molecule type" value="Genomic_DNA"/>
</dbReference>
<feature type="domain" description="RNA polymerase sigma-70 region 2" evidence="8">
    <location>
        <begin position="56"/>
        <end position="118"/>
    </location>
</feature>
<dbReference type="GO" id="GO:0003677">
    <property type="term" value="F:DNA binding"/>
    <property type="evidence" value="ECO:0007669"/>
    <property type="project" value="UniProtKB-KW"/>
</dbReference>
<organism evidence="11 12">
    <name type="scientific">Trebonia kvetii</name>
    <dbReference type="NCBI Taxonomy" id="2480626"/>
    <lineage>
        <taxon>Bacteria</taxon>
        <taxon>Bacillati</taxon>
        <taxon>Actinomycetota</taxon>
        <taxon>Actinomycetes</taxon>
        <taxon>Streptosporangiales</taxon>
        <taxon>Treboniaceae</taxon>
        <taxon>Trebonia</taxon>
    </lineage>
</organism>
<sequence length="380" mass="40742">MVIRRDIFLCVGHVAGVGDALEVREPVTEPLSAEATLLSLAQAGDGEAFGTITEPFRRELQAHCYRMLGSAHDAEDLLQETLIAAWRGIGQFEGRSSLRAWLYRIATNQCLNALRGSKARALAERRGSPGVPGAGVPALPAALPEPVTDDEPTWLEPYPDELLAGLPDAMPGPEARYEARESISLAFITALQHLPPRQRATLVLRDALGYRAAEAAEILGCSLDTVNGSLKRARASLSGLLPGDTLTQAPLPGSPAEREVIDRFTSAFERGDVTTLVSMLTDDAWLTMPPWPLRFRGREAAAGLLTYLVFRGGTLRFRLVPVRANGQQAFACYVFDGDSPSAGSQGMIVPTLAGKQVCGVTRFLDNGLVSRFGLPASLPG</sequence>
<dbReference type="GO" id="GO:0006352">
    <property type="term" value="P:DNA-templated transcription initiation"/>
    <property type="evidence" value="ECO:0007669"/>
    <property type="project" value="InterPro"/>
</dbReference>
<dbReference type="SUPFAM" id="SSF88946">
    <property type="entry name" value="Sigma2 domain of RNA polymerase sigma factors"/>
    <property type="match status" value="1"/>
</dbReference>
<dbReference type="NCBIfam" id="TIGR02960">
    <property type="entry name" value="SigX5"/>
    <property type="match status" value="1"/>
</dbReference>
<keyword evidence="4 7" id="KW-0731">Sigma factor</keyword>
<dbReference type="Gene3D" id="1.10.1740.10">
    <property type="match status" value="1"/>
</dbReference>
<dbReference type="Proteomes" id="UP000460272">
    <property type="component" value="Unassembled WGS sequence"/>
</dbReference>
<dbReference type="AlphaFoldDB" id="A0A6P2BLS2"/>
<dbReference type="PANTHER" id="PTHR43133">
    <property type="entry name" value="RNA POLYMERASE ECF-TYPE SIGMA FACTO"/>
    <property type="match status" value="1"/>
</dbReference>
<dbReference type="Gene3D" id="3.10.450.50">
    <property type="match status" value="1"/>
</dbReference>
<keyword evidence="3 7" id="KW-0805">Transcription regulation</keyword>
<dbReference type="InterPro" id="IPR007627">
    <property type="entry name" value="RNA_pol_sigma70_r2"/>
</dbReference>
<evidence type="ECO:0000256" key="3">
    <source>
        <dbReference type="ARBA" id="ARBA00023015"/>
    </source>
</evidence>
<evidence type="ECO:0000313" key="12">
    <source>
        <dbReference type="Proteomes" id="UP000460272"/>
    </source>
</evidence>
<dbReference type="PROSITE" id="PS01063">
    <property type="entry name" value="SIGMA70_ECF"/>
    <property type="match status" value="1"/>
</dbReference>
<dbReference type="NCBIfam" id="TIGR02937">
    <property type="entry name" value="sigma70-ECF"/>
    <property type="match status" value="1"/>
</dbReference>
<dbReference type="InterPro" id="IPR013324">
    <property type="entry name" value="RNA_pol_sigma_r3/r4-like"/>
</dbReference>